<dbReference type="Proteomes" id="UP001165065">
    <property type="component" value="Unassembled WGS sequence"/>
</dbReference>
<organism evidence="3 4">
    <name type="scientific">Triparma columacea</name>
    <dbReference type="NCBI Taxonomy" id="722753"/>
    <lineage>
        <taxon>Eukaryota</taxon>
        <taxon>Sar</taxon>
        <taxon>Stramenopiles</taxon>
        <taxon>Ochrophyta</taxon>
        <taxon>Bolidophyceae</taxon>
        <taxon>Parmales</taxon>
        <taxon>Triparmaceae</taxon>
        <taxon>Triparma</taxon>
    </lineage>
</organism>
<dbReference type="AlphaFoldDB" id="A0A9W7GJ91"/>
<feature type="transmembrane region" description="Helical" evidence="1">
    <location>
        <begin position="554"/>
        <end position="572"/>
    </location>
</feature>
<keyword evidence="1" id="KW-1133">Transmembrane helix</keyword>
<dbReference type="OrthoDB" id="120976at2759"/>
<feature type="transmembrane region" description="Helical" evidence="1">
    <location>
        <begin position="686"/>
        <end position="705"/>
    </location>
</feature>
<proteinExistence type="predicted"/>
<keyword evidence="1" id="KW-0812">Transmembrane</keyword>
<keyword evidence="1" id="KW-0472">Membrane</keyword>
<dbReference type="PANTHER" id="PTHR48057:SF7">
    <property type="entry name" value="LEUCINE-RICH REPEAT SERINE_THREONINE-PROTEIN KINASE 1"/>
    <property type="match status" value="1"/>
</dbReference>
<evidence type="ECO:0000256" key="2">
    <source>
        <dbReference type="SAM" id="SignalP"/>
    </source>
</evidence>
<feature type="transmembrane region" description="Helical" evidence="1">
    <location>
        <begin position="717"/>
        <end position="736"/>
    </location>
</feature>
<gene>
    <name evidence="3" type="ORF">TrCOL_g146</name>
</gene>
<keyword evidence="4" id="KW-1185">Reference proteome</keyword>
<dbReference type="InterPro" id="IPR032675">
    <property type="entry name" value="LRR_dom_sf"/>
</dbReference>
<feature type="transmembrane region" description="Helical" evidence="1">
    <location>
        <begin position="517"/>
        <end position="534"/>
    </location>
</feature>
<sequence>MLKMCSWWFLVLTWAHLLVYSVIHVEGSITNLSELEGNTAIKELNLGQTYYYFGQSRWFSGPPCTVKGDLKSLNGLVHLESLNLNNCFDVTGSLSDLESLVNLKRLELRGLTSVVGSIESLKNMKALTSLNLAYLYQAEGTLSSVKDMTNLKFLSLKYLYRVGGSLTSFEDLAGLDYLNTAHVDLIDGSLSSLSNLTELTHLQMYGNNYVDGTLSSIKSMTKLRFLDLGNLVLVGGTLNSIENVTKLTYLDLSLLKHLGGSLSAVSDMTGMTFLNLFGAEGVGGSLASLERLVNLKTIFLYGLKQLGGSVKVVENFLDFDTLLVSGTSVTGRPSEDIISRCKDPDVYCMFTPAPKMCGEGERMVGLTCESCPNCGADGSCLHGMDESDYFCESCYTGDFKVGQTCTECFAGDATVLLFPAVILTGFAFVAAVLYRLSKKYPAVATQLRNCTFNIENQIRVKQVSTFFQVMGIVASLGMPLPSWFRLSFENLIVFVTWPFSFQPACIELIDVRTSTRGLLLFVLTMCFTYGLRRLYNIKLLRQCLPLSLFKNAQVAAGIIFSVSSIMLLTSTLRTSELKDGIFHLQGDTNAALMAEIFSLVMETCMQVCFMVTEATIIHSQLKSWGRRYKELEKYHREGDEGVKRRMETVEYQLENEMYFIATFCQNYVPANVDFERKIFGLKITSFLVSEMTIAASAAVHMLSSIPARFSPFPVPDLGSIPAVTAGIQVVLLNIIYARFLKVLRQRPYISGRFSDIRGDPLNDAESFRLRAIR</sequence>
<evidence type="ECO:0000313" key="3">
    <source>
        <dbReference type="EMBL" id="GMI45078.1"/>
    </source>
</evidence>
<dbReference type="SUPFAM" id="SSF52058">
    <property type="entry name" value="L domain-like"/>
    <property type="match status" value="1"/>
</dbReference>
<protein>
    <submittedName>
        <fullName evidence="3">Uncharacterized protein</fullName>
    </submittedName>
</protein>
<reference evidence="4" key="1">
    <citation type="journal article" date="2023" name="Commun. Biol.">
        <title>Genome analysis of Parmales, the sister group of diatoms, reveals the evolutionary specialization of diatoms from phago-mixotrophs to photoautotrophs.</title>
        <authorList>
            <person name="Ban H."/>
            <person name="Sato S."/>
            <person name="Yoshikawa S."/>
            <person name="Yamada K."/>
            <person name="Nakamura Y."/>
            <person name="Ichinomiya M."/>
            <person name="Sato N."/>
            <person name="Blanc-Mathieu R."/>
            <person name="Endo H."/>
            <person name="Kuwata A."/>
            <person name="Ogata H."/>
        </authorList>
    </citation>
    <scope>NUCLEOTIDE SEQUENCE [LARGE SCALE GENOMIC DNA]</scope>
</reference>
<feature type="transmembrane region" description="Helical" evidence="1">
    <location>
        <begin position="466"/>
        <end position="484"/>
    </location>
</feature>
<dbReference type="EMBL" id="BRYA01001533">
    <property type="protein sequence ID" value="GMI45078.1"/>
    <property type="molecule type" value="Genomic_DNA"/>
</dbReference>
<feature type="transmembrane region" description="Helical" evidence="1">
    <location>
        <begin position="592"/>
        <end position="617"/>
    </location>
</feature>
<evidence type="ECO:0000313" key="4">
    <source>
        <dbReference type="Proteomes" id="UP001165065"/>
    </source>
</evidence>
<name>A0A9W7GJ91_9STRA</name>
<accession>A0A9W7GJ91</accession>
<comment type="caution">
    <text evidence="3">The sequence shown here is derived from an EMBL/GenBank/DDBJ whole genome shotgun (WGS) entry which is preliminary data.</text>
</comment>
<dbReference type="Gene3D" id="3.80.10.10">
    <property type="entry name" value="Ribonuclease Inhibitor"/>
    <property type="match status" value="1"/>
</dbReference>
<dbReference type="PANTHER" id="PTHR48057">
    <property type="entry name" value="LEUCINE-RICH REPEAT SERINE/THREONINE-PROTEIN KINASE 1"/>
    <property type="match status" value="1"/>
</dbReference>
<feature type="signal peptide" evidence="2">
    <location>
        <begin position="1"/>
        <end position="21"/>
    </location>
</feature>
<feature type="chain" id="PRO_5040933932" evidence="2">
    <location>
        <begin position="22"/>
        <end position="773"/>
    </location>
</feature>
<keyword evidence="2" id="KW-0732">Signal</keyword>
<dbReference type="InterPro" id="IPR052595">
    <property type="entry name" value="LRRC69/RLP"/>
</dbReference>
<evidence type="ECO:0000256" key="1">
    <source>
        <dbReference type="SAM" id="Phobius"/>
    </source>
</evidence>
<feature type="transmembrane region" description="Helical" evidence="1">
    <location>
        <begin position="413"/>
        <end position="434"/>
    </location>
</feature>